<dbReference type="InterPro" id="IPR054549">
    <property type="entry name" value="UVB_sens_RUS_dom"/>
</dbReference>
<feature type="domain" description="Protein root UVB sensitive/RUS" evidence="3">
    <location>
        <begin position="118"/>
        <end position="348"/>
    </location>
</feature>
<evidence type="ECO:0000256" key="1">
    <source>
        <dbReference type="ARBA" id="ARBA00007558"/>
    </source>
</evidence>
<evidence type="ECO:0000313" key="4">
    <source>
        <dbReference type="EMBL" id="CAD9695146.1"/>
    </source>
</evidence>
<gene>
    <name evidence="4" type="ORF">RMAR1173_LOCUS13050</name>
</gene>
<dbReference type="InterPro" id="IPR006968">
    <property type="entry name" value="RUS_fam"/>
</dbReference>
<dbReference type="Pfam" id="PF04884">
    <property type="entry name" value="UVB_sens_prot"/>
    <property type="match status" value="1"/>
</dbReference>
<dbReference type="PANTHER" id="PTHR12770">
    <property type="entry name" value="RUS1 FAMILY PROTEIN C16ORF58"/>
    <property type="match status" value="1"/>
</dbReference>
<protein>
    <recommendedName>
        <fullName evidence="3">Protein root UVB sensitive/RUS domain-containing protein</fullName>
    </recommendedName>
</protein>
<feature type="chain" id="PRO_5031209132" description="Protein root UVB sensitive/RUS domain-containing protein" evidence="2">
    <location>
        <begin position="22"/>
        <end position="526"/>
    </location>
</feature>
<evidence type="ECO:0000259" key="3">
    <source>
        <dbReference type="Pfam" id="PF04884"/>
    </source>
</evidence>
<reference evidence="4" key="1">
    <citation type="submission" date="2021-01" db="EMBL/GenBank/DDBJ databases">
        <authorList>
            <person name="Corre E."/>
            <person name="Pelletier E."/>
            <person name="Niang G."/>
            <person name="Scheremetjew M."/>
            <person name="Finn R."/>
            <person name="Kale V."/>
            <person name="Holt S."/>
            <person name="Cochrane G."/>
            <person name="Meng A."/>
            <person name="Brown T."/>
            <person name="Cohen L."/>
        </authorList>
    </citation>
    <scope>NUCLEOTIDE SEQUENCE</scope>
    <source>
        <strain evidence="4">CCMP1243</strain>
    </source>
</reference>
<sequence length="526" mass="57878">MGRHPCRIAGALGLVICCCTALTAPVRVGLTPRIPCRAARAAFFRFPVSASAVPNVDRGEGVGGVDLGSIVENQGIVARRVVWDGQGNWVAQPLKKSSENQDGAAHPHEGSRGKRQLFKDLAQHTFVPEGVTADYYSFTRWRCFQRFVSATINVFGVQAMLLALGIKTQGALGAAAATSWVLKDALGKFGRIMWAGRMGRQFDSNAKRWRFRSSLLYAAGNGLEIVTYVFPASFLLIATSANCLKQISMLTSSATRNAIYRSFAAEKNNIGEISAKGEAQIAVVDLLGMMFGICLSHAVGTSRLSIGLTYLVLSCVDIFSIYQEIRSVVFHTLNFERTGIVLRKYIASNASVVVTPGEVARSERIFRRPVLPDSERFRLLSDILQPTRLTPAELAVHLDLFREEKFVVFLEDSTPAVIAHKEARSADVFKALFVCHLIEDALAKRGASAVTTNAERVSLIRAMYDRACRDLPQLLEDLRTAGWDNARWMFDVPARVRWTAPTTQLPGEGDVELQSGIRGQERLQRL</sequence>
<dbReference type="AlphaFoldDB" id="A0A7S2WMF6"/>
<feature type="signal peptide" evidence="2">
    <location>
        <begin position="1"/>
        <end position="21"/>
    </location>
</feature>
<keyword evidence="2" id="KW-0732">Signal</keyword>
<evidence type="ECO:0000256" key="2">
    <source>
        <dbReference type="SAM" id="SignalP"/>
    </source>
</evidence>
<name>A0A7S2WMF6_9STRA</name>
<comment type="similarity">
    <text evidence="1">Belongs to the RUS1 family.</text>
</comment>
<dbReference type="EMBL" id="HBHJ01019723">
    <property type="protein sequence ID" value="CAD9695146.1"/>
    <property type="molecule type" value="Transcribed_RNA"/>
</dbReference>
<organism evidence="4">
    <name type="scientific">Rhizochromulina marina</name>
    <dbReference type="NCBI Taxonomy" id="1034831"/>
    <lineage>
        <taxon>Eukaryota</taxon>
        <taxon>Sar</taxon>
        <taxon>Stramenopiles</taxon>
        <taxon>Ochrophyta</taxon>
        <taxon>Dictyochophyceae</taxon>
        <taxon>Rhizochromulinales</taxon>
        <taxon>Rhizochromulina</taxon>
    </lineage>
</organism>
<proteinExistence type="inferred from homology"/>
<accession>A0A7S2WMF6</accession>
<dbReference type="PANTHER" id="PTHR12770:SF20">
    <property type="entry name" value="PROTEIN ROOT UVB SENSITIVE 6"/>
    <property type="match status" value="1"/>
</dbReference>